<dbReference type="Proteomes" id="UP001071478">
    <property type="component" value="Unassembled WGS sequence"/>
</dbReference>
<dbReference type="Pfam" id="PF13432">
    <property type="entry name" value="TPR_16"/>
    <property type="match status" value="2"/>
</dbReference>
<keyword evidence="2" id="KW-0472">Membrane</keyword>
<gene>
    <name evidence="3" type="ORF">OS129_09880</name>
</gene>
<keyword evidence="2" id="KW-1133">Transmembrane helix</keyword>
<dbReference type="Gene3D" id="1.25.40.10">
    <property type="entry name" value="Tetratricopeptide repeat domain"/>
    <property type="match status" value="2"/>
</dbReference>
<feature type="repeat" description="TPR" evidence="1">
    <location>
        <begin position="286"/>
        <end position="319"/>
    </location>
</feature>
<protein>
    <submittedName>
        <fullName evidence="3">Tetratricopeptide repeat protein</fullName>
    </submittedName>
</protein>
<name>A0A9Q4CA33_9CORY</name>
<feature type="transmembrane region" description="Helical" evidence="2">
    <location>
        <begin position="1057"/>
        <end position="1075"/>
    </location>
</feature>
<evidence type="ECO:0000256" key="2">
    <source>
        <dbReference type="SAM" id="Phobius"/>
    </source>
</evidence>
<evidence type="ECO:0000313" key="3">
    <source>
        <dbReference type="EMBL" id="MCX7469179.1"/>
    </source>
</evidence>
<sequence length="1108" mass="121418">MPRPDDDNRDRQWAVIDDALTDLGHPELLATLKETLQFRGHENLDAPDDIDSAMAEIYTDLDPLFEDPDQATAQATEYIDLAGAFLLLAASVPFEQSVDHWKPMGSTIENRASLISFALLERTADVENLSGDLHCDIALDQAVMVAISPHLMNNGENIWREAVEKCPGDPTPGIWSETYDLLWEMAYGDTGRPDLEGFHLLREQWPDSPSVAGATGYAELMAADNSRGFTQLTLYRQAATTFADARAKVNAPELIIGQARAYSALGERDGARLLLEELENFTSLSTDLWAAAGDVLADQGDHAHALDVYRRAEQAQPPRRVQNLRLDGPACRSRTPWDRLEPPTPLVFNTLGFPGMSGGTYSHVSAPVGGGGGCGGGGLVHDTSLIPEYIETNLTGPSAMDINFAIARELTVIGGQENLDEARMLLDRSRKNPSTWSEVHKIYNYGSRNNPGTCQPDLDEVISLLESPGSYSSGDKERSCHHLFGMSADDATRFHAQNLLRWAGRHEEAEKLLIQWKNVSPAPLLPALLGQLRFLEGDYGAAVDYLDEATQDKHGGSVEGDEAPYERLIEQALFLAQKGLANQYLGRPAEARDAYESALQILRYNDRELTDLGLPFGPTYPYRDRALAIQIQFQTAMLSAESGDEEEAYREFRKAYELGVHEDGNTSYENPGGEDAFISGAVLNNVGLLAIKFRDLDLAKTTTDHLLETTDPDSPIYLETKAWFEQESGNLDSALSSYGAILETDASSFTALNNKAVILGTNGSDDEAIELLRRAVGVKPDYALGWANLSYLLAQRSTFWSTVQSQGAWARAVSADPDLRGSAHRLSTDRSIHITDIDVSKPAPADWSFARAYTPPRQSISWTVIALGCVSLLFTLLRDELGGKLAESILSPDMRSRLRRLMSGFSRFTMPLTTGGRTTPGEGGHRRIWTHIAFSVGASTLLLLHFIGDGGLRNIWIVSLLVFWLLALILIIPVSRRLMSRHVPGLDTDPGTIRHVTWWPFMAVGIGLSIMNLAFAPVSVLEDPEDRHQRVRIAGILVFFGTTLVFLGLSLTNVPTMRGLATACLLILGSLTLPTQPIDGAFIRNRVLSAILGGFVLLTGILIEVGVI</sequence>
<comment type="caution">
    <text evidence="3">The sequence shown here is derived from an EMBL/GenBank/DDBJ whole genome shotgun (WGS) entry which is preliminary data.</text>
</comment>
<keyword evidence="1" id="KW-0802">TPR repeat</keyword>
<evidence type="ECO:0000313" key="4">
    <source>
        <dbReference type="Proteomes" id="UP001071478"/>
    </source>
</evidence>
<dbReference type="SMART" id="SM00028">
    <property type="entry name" value="TPR"/>
    <property type="match status" value="3"/>
</dbReference>
<feature type="transmembrane region" description="Helical" evidence="2">
    <location>
        <begin position="955"/>
        <end position="976"/>
    </location>
</feature>
<dbReference type="EMBL" id="JAPMKU010000005">
    <property type="protein sequence ID" value="MCX7469179.1"/>
    <property type="molecule type" value="Genomic_DNA"/>
</dbReference>
<dbReference type="InterPro" id="IPR019734">
    <property type="entry name" value="TPR_rpt"/>
</dbReference>
<feature type="transmembrane region" description="Helical" evidence="2">
    <location>
        <begin position="1087"/>
        <end position="1107"/>
    </location>
</feature>
<evidence type="ECO:0000256" key="1">
    <source>
        <dbReference type="PROSITE-ProRule" id="PRU00339"/>
    </source>
</evidence>
<feature type="transmembrane region" description="Helical" evidence="2">
    <location>
        <begin position="996"/>
        <end position="1021"/>
    </location>
</feature>
<feature type="transmembrane region" description="Helical" evidence="2">
    <location>
        <begin position="1033"/>
        <end position="1051"/>
    </location>
</feature>
<accession>A0A9Q4CA33</accession>
<feature type="transmembrane region" description="Helical" evidence="2">
    <location>
        <begin position="928"/>
        <end position="948"/>
    </location>
</feature>
<dbReference type="AlphaFoldDB" id="A0A9Q4CA33"/>
<dbReference type="RefSeq" id="WP_248085910.1">
    <property type="nucleotide sequence ID" value="NZ_JALNJA010000001.1"/>
</dbReference>
<keyword evidence="2" id="KW-0812">Transmembrane</keyword>
<proteinExistence type="predicted"/>
<reference evidence="3" key="1">
    <citation type="submission" date="2022-11" db="EMBL/GenBank/DDBJ databases">
        <title>Corynebacterium sp. isolated from Penguins.</title>
        <authorList>
            <person name="Sedlar K."/>
            <person name="Svec P."/>
        </authorList>
    </citation>
    <scope>NUCLEOTIDE SEQUENCE</scope>
    <source>
        <strain evidence="3">P7374</strain>
    </source>
</reference>
<dbReference type="PROSITE" id="PS50005">
    <property type="entry name" value="TPR"/>
    <property type="match status" value="1"/>
</dbReference>
<dbReference type="InterPro" id="IPR011990">
    <property type="entry name" value="TPR-like_helical_dom_sf"/>
</dbReference>
<dbReference type="SUPFAM" id="SSF48452">
    <property type="entry name" value="TPR-like"/>
    <property type="match status" value="3"/>
</dbReference>
<organism evidence="3 4">
    <name type="scientific">Corynebacterium pygosceleis</name>
    <dbReference type="NCBI Taxonomy" id="2800406"/>
    <lineage>
        <taxon>Bacteria</taxon>
        <taxon>Bacillati</taxon>
        <taxon>Actinomycetota</taxon>
        <taxon>Actinomycetes</taxon>
        <taxon>Mycobacteriales</taxon>
        <taxon>Corynebacteriaceae</taxon>
        <taxon>Corynebacterium</taxon>
    </lineage>
</organism>